<name>A0A2J6SE71_HYAVF</name>
<evidence type="ECO:0000259" key="2">
    <source>
        <dbReference type="Pfam" id="PF13472"/>
    </source>
</evidence>
<dbReference type="Gene3D" id="3.40.50.1110">
    <property type="entry name" value="SGNH hydrolase"/>
    <property type="match status" value="1"/>
</dbReference>
<dbReference type="InterPro" id="IPR013830">
    <property type="entry name" value="SGNH_hydro"/>
</dbReference>
<evidence type="ECO:0000313" key="4">
    <source>
        <dbReference type="Proteomes" id="UP000235786"/>
    </source>
</evidence>
<keyword evidence="4" id="KW-1185">Reference proteome</keyword>
<feature type="compositionally biased region" description="Basic and acidic residues" evidence="1">
    <location>
        <begin position="34"/>
        <end position="51"/>
    </location>
</feature>
<feature type="compositionally biased region" description="Low complexity" evidence="1">
    <location>
        <begin position="69"/>
        <end position="81"/>
    </location>
</feature>
<evidence type="ECO:0000256" key="1">
    <source>
        <dbReference type="SAM" id="MobiDB-lite"/>
    </source>
</evidence>
<dbReference type="EMBL" id="KZ613937">
    <property type="protein sequence ID" value="PMD49058.1"/>
    <property type="molecule type" value="Genomic_DNA"/>
</dbReference>
<proteinExistence type="predicted"/>
<dbReference type="SUPFAM" id="SSF52266">
    <property type="entry name" value="SGNH hydrolase"/>
    <property type="match status" value="1"/>
</dbReference>
<gene>
    <name evidence="3" type="ORF">L207DRAFT_627680</name>
</gene>
<dbReference type="Pfam" id="PF13472">
    <property type="entry name" value="Lipase_GDSL_2"/>
    <property type="match status" value="1"/>
</dbReference>
<sequence>MTSQMKLSDGQIPENQGLSKTEFRKLLQAEMKFKTRSHDTYHEIHVPELKSRQAQLPEGSEPNKDSIDSSSTENTEPTTPTDVPAAIDIVLIGDSMLERLKTTGSQTKIAHHPSSFNAGVGGDKIENVLYRIDLGMMDLLEERSVKIWVVMVGTNNLKKTHALLPVEVQRYRLLLQSLLLISPRSQIIACEIFKRKDIGDQYVDESNELLRGMLSDFEKNLGSGRRTHWVEAPLGITKDHLVDHVHLNEEGYRIWDQTLYVKLEELLRELDT</sequence>
<feature type="region of interest" description="Disordered" evidence="1">
    <location>
        <begin position="34"/>
        <end position="84"/>
    </location>
</feature>
<feature type="domain" description="SGNH hydrolase-type esterase" evidence="2">
    <location>
        <begin position="112"/>
        <end position="254"/>
    </location>
</feature>
<accession>A0A2J6SE71</accession>
<feature type="region of interest" description="Disordered" evidence="1">
    <location>
        <begin position="1"/>
        <end position="20"/>
    </location>
</feature>
<evidence type="ECO:0000313" key="3">
    <source>
        <dbReference type="EMBL" id="PMD49058.1"/>
    </source>
</evidence>
<reference evidence="3 4" key="1">
    <citation type="submission" date="2016-04" db="EMBL/GenBank/DDBJ databases">
        <title>A degradative enzymes factory behind the ericoid mycorrhizal symbiosis.</title>
        <authorList>
            <consortium name="DOE Joint Genome Institute"/>
            <person name="Martino E."/>
            <person name="Morin E."/>
            <person name="Grelet G."/>
            <person name="Kuo A."/>
            <person name="Kohler A."/>
            <person name="Daghino S."/>
            <person name="Barry K."/>
            <person name="Choi C."/>
            <person name="Cichocki N."/>
            <person name="Clum A."/>
            <person name="Copeland A."/>
            <person name="Hainaut M."/>
            <person name="Haridas S."/>
            <person name="Labutti K."/>
            <person name="Lindquist E."/>
            <person name="Lipzen A."/>
            <person name="Khouja H.-R."/>
            <person name="Murat C."/>
            <person name="Ohm R."/>
            <person name="Olson A."/>
            <person name="Spatafora J."/>
            <person name="Veneault-Fourrey C."/>
            <person name="Henrissat B."/>
            <person name="Grigoriev I."/>
            <person name="Martin F."/>
            <person name="Perotto S."/>
        </authorList>
    </citation>
    <scope>NUCLEOTIDE SEQUENCE [LARGE SCALE GENOMIC DNA]</scope>
    <source>
        <strain evidence="3 4">F</strain>
    </source>
</reference>
<keyword evidence="3" id="KW-0378">Hydrolase</keyword>
<dbReference type="AlphaFoldDB" id="A0A2J6SE71"/>
<organism evidence="3 4">
    <name type="scientific">Hyaloscypha variabilis (strain UAMH 11265 / GT02V1 / F)</name>
    <name type="common">Meliniomyces variabilis</name>
    <dbReference type="NCBI Taxonomy" id="1149755"/>
    <lineage>
        <taxon>Eukaryota</taxon>
        <taxon>Fungi</taxon>
        <taxon>Dikarya</taxon>
        <taxon>Ascomycota</taxon>
        <taxon>Pezizomycotina</taxon>
        <taxon>Leotiomycetes</taxon>
        <taxon>Helotiales</taxon>
        <taxon>Hyaloscyphaceae</taxon>
        <taxon>Hyaloscypha</taxon>
        <taxon>Hyaloscypha variabilis</taxon>
    </lineage>
</organism>
<dbReference type="STRING" id="1149755.A0A2J6SE71"/>
<dbReference type="OrthoDB" id="505607at2759"/>
<dbReference type="GO" id="GO:0016787">
    <property type="term" value="F:hydrolase activity"/>
    <property type="evidence" value="ECO:0007669"/>
    <property type="project" value="UniProtKB-KW"/>
</dbReference>
<protein>
    <submittedName>
        <fullName evidence="3">SGNH hydrolase</fullName>
    </submittedName>
</protein>
<dbReference type="InterPro" id="IPR036514">
    <property type="entry name" value="SGNH_hydro_sf"/>
</dbReference>
<dbReference type="Proteomes" id="UP000235786">
    <property type="component" value="Unassembled WGS sequence"/>
</dbReference>